<accession>A0A068RRE3</accession>
<keyword evidence="1" id="KW-0732">Signal</keyword>
<dbReference type="Proteomes" id="UP000027586">
    <property type="component" value="Unassembled WGS sequence"/>
</dbReference>
<proteinExistence type="predicted"/>
<feature type="chain" id="PRO_5001652654" description="Secreted protein" evidence="1">
    <location>
        <begin position="23"/>
        <end position="154"/>
    </location>
</feature>
<dbReference type="EMBL" id="CBTN010000013">
    <property type="protein sequence ID" value="CDH52544.1"/>
    <property type="molecule type" value="Genomic_DNA"/>
</dbReference>
<dbReference type="AlphaFoldDB" id="A0A068RRE3"/>
<evidence type="ECO:0000256" key="1">
    <source>
        <dbReference type="SAM" id="SignalP"/>
    </source>
</evidence>
<evidence type="ECO:0008006" key="4">
    <source>
        <dbReference type="Google" id="ProtNLM"/>
    </source>
</evidence>
<comment type="caution">
    <text evidence="2">The sequence shown here is derived from an EMBL/GenBank/DDBJ whole genome shotgun (WGS) entry which is preliminary data.</text>
</comment>
<reference evidence="2" key="1">
    <citation type="submission" date="2013-08" db="EMBL/GenBank/DDBJ databases">
        <title>Gene expansion shapes genome architecture in the human pathogen Lichtheimia corymbifera: an evolutionary genomics analysis in the ancient terrestrial Mucorales (Mucoromycotina).</title>
        <authorList>
            <person name="Schwartze V.U."/>
            <person name="Winter S."/>
            <person name="Shelest E."/>
            <person name="Marcet-Houben M."/>
            <person name="Horn F."/>
            <person name="Wehner S."/>
            <person name="Hoffmann K."/>
            <person name="Riege K."/>
            <person name="Sammeth M."/>
            <person name="Nowrousian M."/>
            <person name="Valiante V."/>
            <person name="Linde J."/>
            <person name="Jacobsen I.D."/>
            <person name="Marz M."/>
            <person name="Brakhage A.A."/>
            <person name="Gabaldon T."/>
            <person name="Bocker S."/>
            <person name="Voigt K."/>
        </authorList>
    </citation>
    <scope>NUCLEOTIDE SEQUENCE [LARGE SCALE GENOMIC DNA]</scope>
    <source>
        <strain evidence="2">FSU 9682</strain>
    </source>
</reference>
<evidence type="ECO:0000313" key="2">
    <source>
        <dbReference type="EMBL" id="CDH52544.1"/>
    </source>
</evidence>
<name>A0A068RRE3_9FUNG</name>
<dbReference type="VEuPathDB" id="FungiDB:LCOR_04006.1"/>
<protein>
    <recommendedName>
        <fullName evidence="4">Secreted protein</fullName>
    </recommendedName>
</protein>
<evidence type="ECO:0000313" key="3">
    <source>
        <dbReference type="Proteomes" id="UP000027586"/>
    </source>
</evidence>
<feature type="signal peptide" evidence="1">
    <location>
        <begin position="1"/>
        <end position="22"/>
    </location>
</feature>
<organism evidence="2 3">
    <name type="scientific">Lichtheimia corymbifera JMRC:FSU:9682</name>
    <dbReference type="NCBI Taxonomy" id="1263082"/>
    <lineage>
        <taxon>Eukaryota</taxon>
        <taxon>Fungi</taxon>
        <taxon>Fungi incertae sedis</taxon>
        <taxon>Mucoromycota</taxon>
        <taxon>Mucoromycotina</taxon>
        <taxon>Mucoromycetes</taxon>
        <taxon>Mucorales</taxon>
        <taxon>Lichtheimiaceae</taxon>
        <taxon>Lichtheimia</taxon>
    </lineage>
</organism>
<keyword evidence="3" id="KW-1185">Reference proteome</keyword>
<gene>
    <name evidence="2" type="ORF">LCOR_04006.1</name>
</gene>
<sequence length="154" mass="16624">MKLPLSLLFWCALTLDGLLVEAAGTKLDPNVKPTLVPLADGDSLFKAMDLCKNDKQPYTLYVIKPYEYSPATTSVCVKGRITSSTKLPSGTCLKSYKPKLVKGFQHLWSYCADNGRLGIEVCDAGKHDNCQAVSWFSTNFKPGQGSGLATGSGI</sequence>